<name>A0A1I6IG55_9FIRM</name>
<dbReference type="Proteomes" id="UP000199659">
    <property type="component" value="Unassembled WGS sequence"/>
</dbReference>
<dbReference type="InterPro" id="IPR050490">
    <property type="entry name" value="Bact_solute-bd_prot1"/>
</dbReference>
<feature type="domain" description="DUF3502" evidence="3">
    <location>
        <begin position="428"/>
        <end position="495"/>
    </location>
</feature>
<dbReference type="PANTHER" id="PTHR43649">
    <property type="entry name" value="ARABINOSE-BINDING PROTEIN-RELATED"/>
    <property type="match status" value="1"/>
</dbReference>
<dbReference type="AlphaFoldDB" id="A0A1I6IG55"/>
<keyword evidence="5" id="KW-1185">Reference proteome</keyword>
<accession>A0A1I6IG55</accession>
<sequence length="497" mass="54731">MKKLVKKLSLLLAMVLMVSSLAACGKKESTTQSGTSDNEASEAGTTETETKEPVILKWIQIGGEPNNLKAAVEAMNEYSISKIGVGVEFVYLDWGIWGDRVTAMINSGEEFDIMFTNSDKYSAAVSLGAFADITDLLAETPELQSMVPDLVWDGVKINNKIYSVPTYKDSSQTQYWVWDKELVEKYNVDYTNIKTLADLDPVVRMFQEEINAGNITDAQYAFNIAKDGVNGLLINYQGPLDAIGVRYDDSSATVVNVFEQEDIAESLSYLHTWYEDGIINPDAATVDRGPSWVIVSSGQGFPGADVSWSAGRGKDTVSNPFAGPIYSTSSILGSANAISSSSKYKVEALKYLELCNTDPVMRNMLAYGVEGVDWTDNGDGTITRSADCYSPATYSQATFFTMYPVAPNAADQWTMVQEWNEKAEASVLLGFSFDRSNVENEMAACDLVMSRYKQELYTGTVDPAEAVPKLYQELTDAGLETIRTEYQNQINDWLAQK</sequence>
<feature type="chain" id="PRO_5011659442" evidence="2">
    <location>
        <begin position="23"/>
        <end position="497"/>
    </location>
</feature>
<keyword evidence="2" id="KW-0732">Signal</keyword>
<gene>
    <name evidence="4" type="ORF">SAMN05661086_00822</name>
</gene>
<evidence type="ECO:0000256" key="1">
    <source>
        <dbReference type="SAM" id="MobiDB-lite"/>
    </source>
</evidence>
<evidence type="ECO:0000259" key="3">
    <source>
        <dbReference type="Pfam" id="PF12010"/>
    </source>
</evidence>
<feature type="region of interest" description="Disordered" evidence="1">
    <location>
        <begin position="28"/>
        <end position="49"/>
    </location>
</feature>
<organism evidence="4 5">
    <name type="scientific">Anaeromicropila populeti</name>
    <dbReference type="NCBI Taxonomy" id="37658"/>
    <lineage>
        <taxon>Bacteria</taxon>
        <taxon>Bacillati</taxon>
        <taxon>Bacillota</taxon>
        <taxon>Clostridia</taxon>
        <taxon>Lachnospirales</taxon>
        <taxon>Lachnospiraceae</taxon>
        <taxon>Anaeromicropila</taxon>
    </lineage>
</organism>
<evidence type="ECO:0000313" key="4">
    <source>
        <dbReference type="EMBL" id="SFR65651.1"/>
    </source>
</evidence>
<dbReference type="Gene3D" id="3.40.190.10">
    <property type="entry name" value="Periplasmic binding protein-like II"/>
    <property type="match status" value="1"/>
</dbReference>
<proteinExistence type="predicted"/>
<dbReference type="PANTHER" id="PTHR43649:SF17">
    <property type="entry name" value="ABC TRANSPORTER SOLUTE BINDING PROTEIN-SUGAR TRANSPORT"/>
    <property type="match status" value="1"/>
</dbReference>
<dbReference type="PROSITE" id="PS51257">
    <property type="entry name" value="PROKAR_LIPOPROTEIN"/>
    <property type="match status" value="1"/>
</dbReference>
<feature type="signal peptide" evidence="2">
    <location>
        <begin position="1"/>
        <end position="22"/>
    </location>
</feature>
<evidence type="ECO:0000256" key="2">
    <source>
        <dbReference type="SAM" id="SignalP"/>
    </source>
</evidence>
<dbReference type="STRING" id="37658.SAMN05661086_00822"/>
<dbReference type="EMBL" id="FOYZ01000002">
    <property type="protein sequence ID" value="SFR65651.1"/>
    <property type="molecule type" value="Genomic_DNA"/>
</dbReference>
<dbReference type="RefSeq" id="WP_177214536.1">
    <property type="nucleotide sequence ID" value="NZ_FOYZ01000002.1"/>
</dbReference>
<dbReference type="SUPFAM" id="SSF53850">
    <property type="entry name" value="Periplasmic binding protein-like II"/>
    <property type="match status" value="1"/>
</dbReference>
<dbReference type="InterPro" id="IPR022627">
    <property type="entry name" value="DUF3502"/>
</dbReference>
<reference evidence="4 5" key="1">
    <citation type="submission" date="2016-10" db="EMBL/GenBank/DDBJ databases">
        <authorList>
            <person name="de Groot N.N."/>
        </authorList>
    </citation>
    <scope>NUCLEOTIDE SEQUENCE [LARGE SCALE GENOMIC DNA]</scope>
    <source>
        <strain evidence="4 5">743A</strain>
    </source>
</reference>
<evidence type="ECO:0000313" key="5">
    <source>
        <dbReference type="Proteomes" id="UP000199659"/>
    </source>
</evidence>
<dbReference type="Pfam" id="PF12010">
    <property type="entry name" value="DUF3502"/>
    <property type="match status" value="1"/>
</dbReference>
<protein>
    <submittedName>
        <fullName evidence="4">Putative aldouronate transport system substrate-binding protein</fullName>
    </submittedName>
</protein>